<dbReference type="InterPro" id="IPR052050">
    <property type="entry name" value="SecEffector_AnkRepeat"/>
</dbReference>
<comment type="caution">
    <text evidence="1">The sequence shown here is derived from an EMBL/GenBank/DDBJ whole genome shotgun (WGS) entry which is preliminary data.</text>
</comment>
<dbReference type="VEuPathDB" id="FungiDB:PC110_g8930"/>
<dbReference type="PANTHER" id="PTHR46586:SF3">
    <property type="entry name" value="ANKYRIN REPEAT-CONTAINING PROTEIN"/>
    <property type="match status" value="1"/>
</dbReference>
<evidence type="ECO:0000313" key="2">
    <source>
        <dbReference type="Proteomes" id="UP000688947"/>
    </source>
</evidence>
<protein>
    <recommendedName>
        <fullName evidence="3">Ankyrin repeat-containing domain</fullName>
    </recommendedName>
</protein>
<dbReference type="EMBL" id="JAENGZ010000234">
    <property type="protein sequence ID" value="KAG6964457.1"/>
    <property type="molecule type" value="Genomic_DNA"/>
</dbReference>
<dbReference type="PANTHER" id="PTHR46586">
    <property type="entry name" value="ANKYRIN REPEAT-CONTAINING PROTEIN"/>
    <property type="match status" value="1"/>
</dbReference>
<gene>
    <name evidence="1" type="ORF">JG687_00005975</name>
</gene>
<proteinExistence type="predicted"/>
<dbReference type="VEuPathDB" id="FungiDB:PC110_g11318"/>
<evidence type="ECO:0000313" key="1">
    <source>
        <dbReference type="EMBL" id="KAG6964457.1"/>
    </source>
</evidence>
<sequence>MPGKRNTKSDLDQQACSDACGSCRRTLPHSNPGAASCLEQIDTLLLTVDEAIVEAARSGQAAWLKQLLSAYNSEEAPKSLVEAASNGRLECVTILQAKFFDRGDDKLSNSLWRIMEQAVESARANGHASILNSLLPEIFNSGDACRGVHTIIIGEQILNAAAGNGHHGAVKSIIQHAIRRNYSKTIKQSAAVTRAISGEHTAVVEYLLSFGGSMWNLVEAFVAAIDKKNNTLADRIFKLYLDTAPEKELLLRLAYRDGCTNAIKYLYGNGQNNARLIGEAFICSAERGHIGTMTFLLNTTRAAFEAAMKSRGTKSLDAVRFLFSKGRPPPVAVNDMFETTHCVEMMKLLYELTSVSKRSIIAVFEEAAGVVLRKRAYFRYNDDKLDIVKMLHKDTCIPAKVISEAFVIAARYDQAQLVELMQDDTRISEESRCEAFKAAAACQTEGLMESLFRESFCSDTIWVAFKQAYLSRKRANVKFLLNLVCEGDQDLRNKVVLNAVKFGE</sequence>
<organism evidence="1 2">
    <name type="scientific">Phytophthora cactorum</name>
    <dbReference type="NCBI Taxonomy" id="29920"/>
    <lineage>
        <taxon>Eukaryota</taxon>
        <taxon>Sar</taxon>
        <taxon>Stramenopiles</taxon>
        <taxon>Oomycota</taxon>
        <taxon>Peronosporomycetes</taxon>
        <taxon>Peronosporales</taxon>
        <taxon>Peronosporaceae</taxon>
        <taxon>Phytophthora</taxon>
    </lineage>
</organism>
<name>A0A8T1UKS7_9STRA</name>
<dbReference type="Proteomes" id="UP000688947">
    <property type="component" value="Unassembled WGS sequence"/>
</dbReference>
<reference evidence="1" key="1">
    <citation type="submission" date="2021-01" db="EMBL/GenBank/DDBJ databases">
        <title>Phytophthora aleatoria, a newly-described species from Pinus radiata is distinct from Phytophthora cactorum isolates based on comparative genomics.</title>
        <authorList>
            <person name="Mcdougal R."/>
            <person name="Panda P."/>
            <person name="Williams N."/>
            <person name="Studholme D.J."/>
        </authorList>
    </citation>
    <scope>NUCLEOTIDE SEQUENCE</scope>
    <source>
        <strain evidence="1">NZFS 3830</strain>
    </source>
</reference>
<accession>A0A8T1UKS7</accession>
<dbReference type="OrthoDB" id="113929at2759"/>
<evidence type="ECO:0008006" key="3">
    <source>
        <dbReference type="Google" id="ProtNLM"/>
    </source>
</evidence>
<dbReference type="AlphaFoldDB" id="A0A8T1UKS7"/>